<dbReference type="SMART" id="SM00530">
    <property type="entry name" value="HTH_XRE"/>
    <property type="match status" value="2"/>
</dbReference>
<dbReference type="InterPro" id="IPR010982">
    <property type="entry name" value="Lambda_DNA-bd_dom_sf"/>
</dbReference>
<dbReference type="GO" id="GO:0003677">
    <property type="term" value="F:DNA binding"/>
    <property type="evidence" value="ECO:0007669"/>
    <property type="project" value="UniProtKB-KW"/>
</dbReference>
<dbReference type="AlphaFoldDB" id="A0A926HYZ7"/>
<dbReference type="CDD" id="cd00093">
    <property type="entry name" value="HTH_XRE"/>
    <property type="match status" value="2"/>
</dbReference>
<reference evidence="3" key="1">
    <citation type="submission" date="2020-08" db="EMBL/GenBank/DDBJ databases">
        <title>Genome public.</title>
        <authorList>
            <person name="Liu C."/>
            <person name="Sun Q."/>
        </authorList>
    </citation>
    <scope>NUCLEOTIDE SEQUENCE</scope>
    <source>
        <strain evidence="3">H8</strain>
    </source>
</reference>
<dbReference type="PANTHER" id="PTHR46558:SF11">
    <property type="entry name" value="HTH-TYPE TRANSCRIPTIONAL REGULATOR XRE"/>
    <property type="match status" value="1"/>
</dbReference>
<dbReference type="PROSITE" id="PS50943">
    <property type="entry name" value="HTH_CROC1"/>
    <property type="match status" value="2"/>
</dbReference>
<keyword evidence="4" id="KW-1185">Reference proteome</keyword>
<proteinExistence type="predicted"/>
<keyword evidence="1" id="KW-0238">DNA-binding</keyword>
<gene>
    <name evidence="3" type="ORF">H8698_04955</name>
</gene>
<sequence>MYRQTKKGVAIMPMYVHTFRFVTPHTMTEAQRFNLLFPNPESCTHVSDKLRYYRYQNNLFQSDVAEYVGMDRGTYSSYEEYGRDYYPIENMQKIAKLFGVPVTELLDDYNLFLYNGQGQQVKKIRKSLHLTQAEFAKKMGVQTGMVKRWEQGKVRMFKGTWEKVYI</sequence>
<evidence type="ECO:0000313" key="3">
    <source>
        <dbReference type="EMBL" id="MBC8540321.1"/>
    </source>
</evidence>
<name>A0A926HYZ7_9FIRM</name>
<dbReference type="Pfam" id="PF01381">
    <property type="entry name" value="HTH_3"/>
    <property type="match status" value="2"/>
</dbReference>
<evidence type="ECO:0000313" key="4">
    <source>
        <dbReference type="Proteomes" id="UP000611762"/>
    </source>
</evidence>
<dbReference type="Gene3D" id="1.10.260.40">
    <property type="entry name" value="lambda repressor-like DNA-binding domains"/>
    <property type="match status" value="2"/>
</dbReference>
<comment type="caution">
    <text evidence="3">The sequence shown here is derived from an EMBL/GenBank/DDBJ whole genome shotgun (WGS) entry which is preliminary data.</text>
</comment>
<accession>A0A926HYZ7</accession>
<organism evidence="3 4">
    <name type="scientific">Congzhengia minquanensis</name>
    <dbReference type="NCBI Taxonomy" id="2763657"/>
    <lineage>
        <taxon>Bacteria</taxon>
        <taxon>Bacillati</taxon>
        <taxon>Bacillota</taxon>
        <taxon>Clostridia</taxon>
        <taxon>Eubacteriales</taxon>
        <taxon>Oscillospiraceae</taxon>
        <taxon>Congzhengia</taxon>
    </lineage>
</organism>
<dbReference type="RefSeq" id="WP_249311430.1">
    <property type="nucleotide sequence ID" value="NZ_JACRSU010000001.1"/>
</dbReference>
<dbReference type="EMBL" id="JACRSU010000001">
    <property type="protein sequence ID" value="MBC8540321.1"/>
    <property type="molecule type" value="Genomic_DNA"/>
</dbReference>
<protein>
    <submittedName>
        <fullName evidence="3">Helix-turn-helix domain-containing protein</fullName>
    </submittedName>
</protein>
<dbReference type="Proteomes" id="UP000611762">
    <property type="component" value="Unassembled WGS sequence"/>
</dbReference>
<evidence type="ECO:0000259" key="2">
    <source>
        <dbReference type="PROSITE" id="PS50943"/>
    </source>
</evidence>
<feature type="domain" description="HTH cro/C1-type" evidence="2">
    <location>
        <begin position="50"/>
        <end position="105"/>
    </location>
</feature>
<evidence type="ECO:0000256" key="1">
    <source>
        <dbReference type="ARBA" id="ARBA00023125"/>
    </source>
</evidence>
<dbReference type="PANTHER" id="PTHR46558">
    <property type="entry name" value="TRACRIPTIONAL REGULATORY PROTEIN-RELATED-RELATED"/>
    <property type="match status" value="1"/>
</dbReference>
<dbReference type="InterPro" id="IPR001387">
    <property type="entry name" value="Cro/C1-type_HTH"/>
</dbReference>
<feature type="domain" description="HTH cro/C1-type" evidence="2">
    <location>
        <begin position="121"/>
        <end position="153"/>
    </location>
</feature>
<dbReference type="SUPFAM" id="SSF47413">
    <property type="entry name" value="lambda repressor-like DNA-binding domains"/>
    <property type="match status" value="2"/>
</dbReference>